<evidence type="ECO:0000313" key="1">
    <source>
        <dbReference type="EMBL" id="KAG8179724.1"/>
    </source>
</evidence>
<protein>
    <submittedName>
        <fullName evidence="1">Uncharacterized protein</fullName>
    </submittedName>
</protein>
<evidence type="ECO:0000313" key="2">
    <source>
        <dbReference type="Proteomes" id="UP000827092"/>
    </source>
</evidence>
<dbReference type="EMBL" id="JAFNEN010000606">
    <property type="protein sequence ID" value="KAG8179724.1"/>
    <property type="molecule type" value="Genomic_DNA"/>
</dbReference>
<proteinExistence type="predicted"/>
<organism evidence="1 2">
    <name type="scientific">Oedothorax gibbosus</name>
    <dbReference type="NCBI Taxonomy" id="931172"/>
    <lineage>
        <taxon>Eukaryota</taxon>
        <taxon>Metazoa</taxon>
        <taxon>Ecdysozoa</taxon>
        <taxon>Arthropoda</taxon>
        <taxon>Chelicerata</taxon>
        <taxon>Arachnida</taxon>
        <taxon>Araneae</taxon>
        <taxon>Araneomorphae</taxon>
        <taxon>Entelegynae</taxon>
        <taxon>Araneoidea</taxon>
        <taxon>Linyphiidae</taxon>
        <taxon>Erigoninae</taxon>
        <taxon>Oedothorax</taxon>
    </lineage>
</organism>
<name>A0AAV6U812_9ARAC</name>
<gene>
    <name evidence="1" type="ORF">JTE90_006629</name>
</gene>
<reference evidence="1 2" key="1">
    <citation type="journal article" date="2022" name="Nat. Ecol. Evol.">
        <title>A masculinizing supergene underlies an exaggerated male reproductive morph in a spider.</title>
        <authorList>
            <person name="Hendrickx F."/>
            <person name="De Corte Z."/>
            <person name="Sonet G."/>
            <person name="Van Belleghem S.M."/>
            <person name="Kostlbacher S."/>
            <person name="Vangestel C."/>
        </authorList>
    </citation>
    <scope>NUCLEOTIDE SEQUENCE [LARGE SCALE GENOMIC DNA]</scope>
    <source>
        <strain evidence="1">W744_W776</strain>
    </source>
</reference>
<dbReference type="AlphaFoldDB" id="A0AAV6U812"/>
<sequence length="159" mass="18254">MAEKQLRSLGKSISDRRVMEFRIECRDFLKSLTIPLLEKGPLQFSIIRNFRCLIPNLMATDPETCNKSFKLCVNALSDAGKLKSKDCDAILWQYKEFSNDVAKVSSDFLNFDQSKRLDELFHQYLTFPHSYSWGNKECGYDQGSTAECPLCQAKVHDVP</sequence>
<accession>A0AAV6U812</accession>
<dbReference type="Proteomes" id="UP000827092">
    <property type="component" value="Unassembled WGS sequence"/>
</dbReference>
<keyword evidence="2" id="KW-1185">Reference proteome</keyword>
<comment type="caution">
    <text evidence="1">The sequence shown here is derived from an EMBL/GenBank/DDBJ whole genome shotgun (WGS) entry which is preliminary data.</text>
</comment>